<feature type="domain" description="VanZ-like" evidence="2">
    <location>
        <begin position="93"/>
        <end position="193"/>
    </location>
</feature>
<reference evidence="3 4" key="1">
    <citation type="submission" date="2024-03" db="EMBL/GenBank/DDBJ databases">
        <title>Human intestinal bacterial collection.</title>
        <authorList>
            <person name="Pauvert C."/>
            <person name="Hitch T.C.A."/>
            <person name="Clavel T."/>
        </authorList>
    </citation>
    <scope>NUCLEOTIDE SEQUENCE [LARGE SCALE GENOMIC DNA]</scope>
    <source>
        <strain evidence="3 4">CLA-JM-H16</strain>
    </source>
</reference>
<dbReference type="Proteomes" id="UP001473063">
    <property type="component" value="Unassembled WGS sequence"/>
</dbReference>
<feature type="transmembrane region" description="Helical" evidence="1">
    <location>
        <begin position="19"/>
        <end position="40"/>
    </location>
</feature>
<keyword evidence="1" id="KW-0472">Membrane</keyword>
<evidence type="ECO:0000313" key="4">
    <source>
        <dbReference type="Proteomes" id="UP001473063"/>
    </source>
</evidence>
<evidence type="ECO:0000313" key="3">
    <source>
        <dbReference type="EMBL" id="MEQ2372340.1"/>
    </source>
</evidence>
<accession>A0ABV1BKP3</accession>
<gene>
    <name evidence="3" type="ORF">WMO28_15675</name>
</gene>
<keyword evidence="1" id="KW-1133">Transmembrane helix</keyword>
<dbReference type="EMBL" id="JBBMEJ010000028">
    <property type="protein sequence ID" value="MEQ2372340.1"/>
    <property type="molecule type" value="Genomic_DNA"/>
</dbReference>
<name>A0ABV1BKP3_9FIRM</name>
<organism evidence="3 4">
    <name type="scientific">Blautia aquisgranensis</name>
    <dbReference type="NCBI Taxonomy" id="3133153"/>
    <lineage>
        <taxon>Bacteria</taxon>
        <taxon>Bacillati</taxon>
        <taxon>Bacillota</taxon>
        <taxon>Clostridia</taxon>
        <taxon>Lachnospirales</taxon>
        <taxon>Lachnospiraceae</taxon>
        <taxon>Blautia</taxon>
    </lineage>
</organism>
<proteinExistence type="predicted"/>
<dbReference type="InterPro" id="IPR006976">
    <property type="entry name" value="VanZ-like"/>
</dbReference>
<dbReference type="Pfam" id="PF04892">
    <property type="entry name" value="VanZ"/>
    <property type="match status" value="1"/>
</dbReference>
<keyword evidence="1" id="KW-0812">Transmembrane</keyword>
<comment type="caution">
    <text evidence="3">The sequence shown here is derived from an EMBL/GenBank/DDBJ whole genome shotgun (WGS) entry which is preliminary data.</text>
</comment>
<feature type="transmembrane region" description="Helical" evidence="1">
    <location>
        <begin position="61"/>
        <end position="82"/>
    </location>
</feature>
<feature type="transmembrane region" description="Helical" evidence="1">
    <location>
        <begin position="176"/>
        <end position="194"/>
    </location>
</feature>
<evidence type="ECO:0000256" key="1">
    <source>
        <dbReference type="SAM" id="Phobius"/>
    </source>
</evidence>
<protein>
    <submittedName>
        <fullName evidence="3">VanZ family protein</fullName>
    </submittedName>
</protein>
<feature type="transmembrane region" description="Helical" evidence="1">
    <location>
        <begin position="144"/>
        <end position="164"/>
    </location>
</feature>
<sequence length="200" mass="23585">MEVIKSIISNVLTALYQPFWYAVLSSVLLGFIYLYAYNPVESGKGLKKAIKGWAVEFKTSIFFRKLFILFFFSVMILFRTLINRKMWANPLSNVMGDWWIWGEKNGEKQLTTECFENLILMLPFIFVLFWTFEEKVEMTKLRKTVWNGLKISFIISFTIEMLQLFLRLGTWQLSDIFYNTLGGGIGGLLYYVFYKVRQKS</sequence>
<keyword evidence="4" id="KW-1185">Reference proteome</keyword>
<evidence type="ECO:0000259" key="2">
    <source>
        <dbReference type="Pfam" id="PF04892"/>
    </source>
</evidence>
<feature type="transmembrane region" description="Helical" evidence="1">
    <location>
        <begin position="115"/>
        <end position="132"/>
    </location>
</feature>
<dbReference type="RefSeq" id="WP_349057589.1">
    <property type="nucleotide sequence ID" value="NZ_JBBMEJ010000028.1"/>
</dbReference>